<name>Q728A6_NITV2</name>
<evidence type="ECO:0000256" key="1">
    <source>
        <dbReference type="SAM" id="Phobius"/>
    </source>
</evidence>
<dbReference type="Pfam" id="PF13272">
    <property type="entry name" value="Holin_2-3"/>
    <property type="match status" value="1"/>
</dbReference>
<keyword evidence="1" id="KW-0812">Transmembrane</keyword>
<dbReference type="KEGG" id="dvu:DVU_2698"/>
<dbReference type="PROSITE" id="PS51257">
    <property type="entry name" value="PROKAR_LIPOPROTEIN"/>
    <property type="match status" value="1"/>
</dbReference>
<dbReference type="Proteomes" id="UP000002194">
    <property type="component" value="Chromosome"/>
</dbReference>
<keyword evidence="3" id="KW-1185">Reference proteome</keyword>
<dbReference type="InterPro" id="IPR025140">
    <property type="entry name" value="Holin_2-3"/>
</dbReference>
<dbReference type="eggNOG" id="ENOG5032ZT8">
    <property type="taxonomic scope" value="Bacteria"/>
</dbReference>
<dbReference type="AlphaFoldDB" id="Q728A6"/>
<keyword evidence="1" id="KW-0472">Membrane</keyword>
<gene>
    <name evidence="2" type="ordered locus">DVU_2698</name>
</gene>
<dbReference type="EnsemblBacteria" id="AAS97170">
    <property type="protein sequence ID" value="AAS97170"/>
    <property type="gene ID" value="DVU_2698"/>
</dbReference>
<keyword evidence="2" id="KW-0449">Lipoprotein</keyword>
<proteinExistence type="predicted"/>
<organism evidence="2 3">
    <name type="scientific">Nitratidesulfovibrio vulgaris (strain ATCC 29579 / DSM 644 / CCUG 34227 / NCIMB 8303 / VKM B-1760 / Hildenborough)</name>
    <name type="common">Desulfovibrio vulgaris</name>
    <dbReference type="NCBI Taxonomy" id="882"/>
    <lineage>
        <taxon>Bacteria</taxon>
        <taxon>Pseudomonadati</taxon>
        <taxon>Thermodesulfobacteriota</taxon>
        <taxon>Desulfovibrionia</taxon>
        <taxon>Desulfovibrionales</taxon>
        <taxon>Desulfovibrionaceae</taxon>
        <taxon>Nitratidesulfovibrio</taxon>
    </lineage>
</organism>
<dbReference type="STRING" id="882.DVU_2698"/>
<keyword evidence="1" id="KW-1133">Transmembrane helix</keyword>
<feature type="transmembrane region" description="Helical" evidence="1">
    <location>
        <begin position="40"/>
        <end position="57"/>
    </location>
</feature>
<dbReference type="PATRIC" id="fig|882.5.peg.2440"/>
<reference evidence="2 3" key="1">
    <citation type="journal article" date="2004" name="Nat. Biotechnol.">
        <title>The genome sequence of the anaerobic, sulfate-reducing bacterium Desulfovibrio vulgaris Hildenborough.</title>
        <authorList>
            <person name="Heidelberg J.F."/>
            <person name="Seshadri R."/>
            <person name="Haveman S.A."/>
            <person name="Hemme C.L."/>
            <person name="Paulsen I.T."/>
            <person name="Kolonay J.F."/>
            <person name="Eisen J.A."/>
            <person name="Ward N."/>
            <person name="Methe B."/>
            <person name="Brinkac L.M."/>
            <person name="Daugherty S.C."/>
            <person name="Deboy R.T."/>
            <person name="Dodson R.J."/>
            <person name="Durkin A.S."/>
            <person name="Madupu R."/>
            <person name="Nelson W.C."/>
            <person name="Sullivan S.A."/>
            <person name="Fouts D."/>
            <person name="Haft D.H."/>
            <person name="Selengut J."/>
            <person name="Peterson J.D."/>
            <person name="Davidsen T.M."/>
            <person name="Zafar N."/>
            <person name="Zhou L."/>
            <person name="Radune D."/>
            <person name="Dimitrov G."/>
            <person name="Hance M."/>
            <person name="Tran K."/>
            <person name="Khouri H."/>
            <person name="Gill J."/>
            <person name="Utterback T.R."/>
            <person name="Feldblyum T.V."/>
            <person name="Wall J.D."/>
            <person name="Voordouw G."/>
            <person name="Fraser C.M."/>
        </authorList>
    </citation>
    <scope>NUCLEOTIDE SEQUENCE [LARGE SCALE GENOMIC DNA]</scope>
    <source>
        <strain evidence="3">ATCC 29579 / DSM 644 / NCIMB 8303 / VKM B-1760 / Hildenborough</strain>
    </source>
</reference>
<protein>
    <submittedName>
        <fullName evidence="2">Lipoprotein, putative</fullName>
    </submittedName>
</protein>
<sequence length="120" mass="13418">MHIPRSVRAARHARMLWCAFIALLFLLAVGCIAPQQLPVILYKASLILLAAFTGYWIDRWAFPYARPDSYLVSDWRRQRGFVPCDANDPIARGYARIFAAALVRRAIIMGAAMLAVGLGL</sequence>
<dbReference type="PhylomeDB" id="Q728A6"/>
<dbReference type="EMBL" id="AE017285">
    <property type="protein sequence ID" value="AAS97170.1"/>
    <property type="molecule type" value="Genomic_DNA"/>
</dbReference>
<feature type="transmembrane region" description="Helical" evidence="1">
    <location>
        <begin position="97"/>
        <end position="118"/>
    </location>
</feature>
<dbReference type="RefSeq" id="WP_010939967.1">
    <property type="nucleotide sequence ID" value="NC_002937.3"/>
</dbReference>
<dbReference type="OrthoDB" id="8688566at2"/>
<accession>Q728A6</accession>
<dbReference type="HOGENOM" id="CLU_133700_0_0_7"/>
<evidence type="ECO:0000313" key="3">
    <source>
        <dbReference type="Proteomes" id="UP000002194"/>
    </source>
</evidence>
<dbReference type="PaxDb" id="882-DVU_2698"/>
<evidence type="ECO:0000313" key="2">
    <source>
        <dbReference type="EMBL" id="AAS97170.1"/>
    </source>
</evidence>